<evidence type="ECO:0000313" key="8">
    <source>
        <dbReference type="EMBL" id="GAC70073.1"/>
    </source>
</evidence>
<reference evidence="8 9" key="1">
    <citation type="submission" date="2013-01" db="EMBL/GenBank/DDBJ databases">
        <title>Whole genome shotgun sequence of Gordonia soli NBRC 108243.</title>
        <authorList>
            <person name="Isaki-Nakamura S."/>
            <person name="Hosoyama A."/>
            <person name="Tsuchikane K."/>
            <person name="Ando Y."/>
            <person name="Baba S."/>
            <person name="Ohji S."/>
            <person name="Hamada M."/>
            <person name="Tamura T."/>
            <person name="Yamazoe A."/>
            <person name="Yamazaki S."/>
            <person name="Fujita N."/>
        </authorList>
    </citation>
    <scope>NUCLEOTIDE SEQUENCE [LARGE SCALE GENOMIC DNA]</scope>
    <source>
        <strain evidence="8 9">NBRC 108243</strain>
    </source>
</reference>
<feature type="transmembrane region" description="Helical" evidence="7">
    <location>
        <begin position="81"/>
        <end position="102"/>
    </location>
</feature>
<keyword evidence="6 7" id="KW-0472">Membrane</keyword>
<accession>M0QNC0</accession>
<comment type="caution">
    <text evidence="8">The sequence shown here is derived from an EMBL/GenBank/DDBJ whole genome shotgun (WGS) entry which is preliminary data.</text>
</comment>
<gene>
    <name evidence="8" type="ORF">GS4_32_00170</name>
</gene>
<dbReference type="AlphaFoldDB" id="M0QNC0"/>
<proteinExistence type="inferred from homology"/>
<feature type="transmembrane region" description="Helical" evidence="7">
    <location>
        <begin position="122"/>
        <end position="142"/>
    </location>
</feature>
<evidence type="ECO:0000256" key="6">
    <source>
        <dbReference type="ARBA" id="ARBA00023136"/>
    </source>
</evidence>
<evidence type="ECO:0000256" key="4">
    <source>
        <dbReference type="ARBA" id="ARBA00022692"/>
    </source>
</evidence>
<dbReference type="STRING" id="1223545.GS4_32_00170"/>
<name>M0QNC0_9ACTN</name>
<keyword evidence="3" id="KW-1003">Cell membrane</keyword>
<comment type="similarity">
    <text evidence="2">Belongs to the UPF0719 family.</text>
</comment>
<keyword evidence="5 7" id="KW-1133">Transmembrane helix</keyword>
<dbReference type="InterPro" id="IPR007140">
    <property type="entry name" value="DUF350"/>
</dbReference>
<feature type="transmembrane region" description="Helical" evidence="7">
    <location>
        <begin position="50"/>
        <end position="69"/>
    </location>
</feature>
<keyword evidence="4 7" id="KW-0812">Transmembrane</keyword>
<feature type="transmembrane region" description="Helical" evidence="7">
    <location>
        <begin position="12"/>
        <end position="30"/>
    </location>
</feature>
<dbReference type="eggNOG" id="ENOG5033238">
    <property type="taxonomic scope" value="Bacteria"/>
</dbReference>
<dbReference type="Proteomes" id="UP000011666">
    <property type="component" value="Unassembled WGS sequence"/>
</dbReference>
<evidence type="ECO:0000256" key="5">
    <source>
        <dbReference type="ARBA" id="ARBA00022989"/>
    </source>
</evidence>
<evidence type="ECO:0000256" key="7">
    <source>
        <dbReference type="SAM" id="Phobius"/>
    </source>
</evidence>
<keyword evidence="9" id="KW-1185">Reference proteome</keyword>
<comment type="subcellular location">
    <subcellularLocation>
        <location evidence="1">Cell membrane</location>
        <topology evidence="1">Multi-pass membrane protein</topology>
    </subcellularLocation>
</comment>
<evidence type="ECO:0000313" key="9">
    <source>
        <dbReference type="Proteomes" id="UP000011666"/>
    </source>
</evidence>
<sequence>MLEPLRDNLASAAAYGIVGIGLLVVGFLALDLVTPGKLRTLVWIDRNRNAVRLVIGQVIGLSVVLLGGIYTSQGLYLWRGVGYTALYAVLAIAVMMWSFVLIDWLTPGKLGSVLLDDDDHPAGWISAAVFVGVGLIIGAALLF</sequence>
<organism evidence="8 9">
    <name type="scientific">Gordonia soli NBRC 108243</name>
    <dbReference type="NCBI Taxonomy" id="1223545"/>
    <lineage>
        <taxon>Bacteria</taxon>
        <taxon>Bacillati</taxon>
        <taxon>Actinomycetota</taxon>
        <taxon>Actinomycetes</taxon>
        <taxon>Mycobacteriales</taxon>
        <taxon>Gordoniaceae</taxon>
        <taxon>Gordonia</taxon>
    </lineage>
</organism>
<dbReference type="EMBL" id="BANX01000032">
    <property type="protein sequence ID" value="GAC70073.1"/>
    <property type="molecule type" value="Genomic_DNA"/>
</dbReference>
<evidence type="ECO:0000256" key="1">
    <source>
        <dbReference type="ARBA" id="ARBA00004651"/>
    </source>
</evidence>
<evidence type="ECO:0008006" key="10">
    <source>
        <dbReference type="Google" id="ProtNLM"/>
    </source>
</evidence>
<protein>
    <recommendedName>
        <fullName evidence="10">DUF350 domain-containing protein</fullName>
    </recommendedName>
</protein>
<dbReference type="Pfam" id="PF03994">
    <property type="entry name" value="DUF350"/>
    <property type="match status" value="1"/>
</dbReference>
<evidence type="ECO:0000256" key="2">
    <source>
        <dbReference type="ARBA" id="ARBA00005779"/>
    </source>
</evidence>
<dbReference type="GO" id="GO:0005886">
    <property type="term" value="C:plasma membrane"/>
    <property type="evidence" value="ECO:0007669"/>
    <property type="project" value="UniProtKB-SubCell"/>
</dbReference>
<evidence type="ECO:0000256" key="3">
    <source>
        <dbReference type="ARBA" id="ARBA00022475"/>
    </source>
</evidence>